<dbReference type="Proteomes" id="UP000076744">
    <property type="component" value="Unassembled WGS sequence"/>
</dbReference>
<keyword evidence="2" id="KW-1185">Reference proteome</keyword>
<dbReference type="OrthoDB" id="10535963at2759"/>
<accession>A0A168EUT5</accession>
<protein>
    <submittedName>
        <fullName evidence="1">Uncharacterized protein</fullName>
    </submittedName>
</protein>
<evidence type="ECO:0000313" key="2">
    <source>
        <dbReference type="Proteomes" id="UP000076744"/>
    </source>
</evidence>
<sequence>MCSTTLPQTKKCTEIVIDDHNKHNELSAYTHCTAVVACCTFQIAESGNKNWGDIINENVCIYKGNLLGNGA</sequence>
<dbReference type="EMBL" id="AZHB01000001">
    <property type="protein sequence ID" value="OAA74255.1"/>
    <property type="molecule type" value="Genomic_DNA"/>
</dbReference>
<gene>
    <name evidence="1" type="ORF">ISF_01156</name>
</gene>
<evidence type="ECO:0000313" key="1">
    <source>
        <dbReference type="EMBL" id="OAA74255.1"/>
    </source>
</evidence>
<proteinExistence type="predicted"/>
<name>A0A168EUT5_CORFA</name>
<organism evidence="1 2">
    <name type="scientific">Cordyceps fumosorosea (strain ARSEF 2679)</name>
    <name type="common">Isaria fumosorosea</name>
    <dbReference type="NCBI Taxonomy" id="1081104"/>
    <lineage>
        <taxon>Eukaryota</taxon>
        <taxon>Fungi</taxon>
        <taxon>Dikarya</taxon>
        <taxon>Ascomycota</taxon>
        <taxon>Pezizomycotina</taxon>
        <taxon>Sordariomycetes</taxon>
        <taxon>Hypocreomycetidae</taxon>
        <taxon>Hypocreales</taxon>
        <taxon>Cordycipitaceae</taxon>
        <taxon>Cordyceps</taxon>
    </lineage>
</organism>
<dbReference type="GeneID" id="30017448"/>
<comment type="caution">
    <text evidence="1">The sequence shown here is derived from an EMBL/GenBank/DDBJ whole genome shotgun (WGS) entry which is preliminary data.</text>
</comment>
<dbReference type="AlphaFoldDB" id="A0A168EUT5"/>
<dbReference type="RefSeq" id="XP_018709213.1">
    <property type="nucleotide sequence ID" value="XM_018844763.1"/>
</dbReference>
<reference evidence="1 2" key="1">
    <citation type="journal article" date="2016" name="Genome Biol. Evol.">
        <title>Divergent and convergent evolution of fungal pathogenicity.</title>
        <authorList>
            <person name="Shang Y."/>
            <person name="Xiao G."/>
            <person name="Zheng P."/>
            <person name="Cen K."/>
            <person name="Zhan S."/>
            <person name="Wang C."/>
        </authorList>
    </citation>
    <scope>NUCLEOTIDE SEQUENCE [LARGE SCALE GENOMIC DNA]</scope>
    <source>
        <strain evidence="1 2">ARSEF 2679</strain>
    </source>
</reference>